<dbReference type="InterPro" id="IPR029044">
    <property type="entry name" value="Nucleotide-diphossugar_trans"/>
</dbReference>
<dbReference type="Proteomes" id="UP000239485">
    <property type="component" value="Unassembled WGS sequence"/>
</dbReference>
<dbReference type="GO" id="GO:0016740">
    <property type="term" value="F:transferase activity"/>
    <property type="evidence" value="ECO:0007669"/>
    <property type="project" value="UniProtKB-KW"/>
</dbReference>
<keyword evidence="2" id="KW-0808">Transferase</keyword>
<accession>A0A2S6IT62</accession>
<dbReference type="PANTHER" id="PTHR43685:SF11">
    <property type="entry name" value="GLYCOSYLTRANSFERASE TAGX-RELATED"/>
    <property type="match status" value="1"/>
</dbReference>
<dbReference type="AlphaFoldDB" id="A0A2S6IT62"/>
<dbReference type="InterPro" id="IPR001173">
    <property type="entry name" value="Glyco_trans_2-like"/>
</dbReference>
<dbReference type="RefSeq" id="WP_158257156.1">
    <property type="nucleotide sequence ID" value="NZ_PTJD01000004.1"/>
</dbReference>
<dbReference type="InterPro" id="IPR050834">
    <property type="entry name" value="Glycosyltransf_2"/>
</dbReference>
<dbReference type="SUPFAM" id="SSF53448">
    <property type="entry name" value="Nucleotide-diphospho-sugar transferases"/>
    <property type="match status" value="1"/>
</dbReference>
<sequence>MASPRRFTILCATYNQADYLEEMLSSALAQDFEDFEVVVVDDGSTDATPEVLQRVLAQAPADVRERVVVERTANGGQTAAYERGFALSSGEYVCLLDSDDRFHPGKLRELDRVTREDPGAGMVMHPLCVIGPTGAPTGIVRPQGAAMTNGDARAQMRRNARHVAPGASGLVFRRDVMAQMFPAPTKGFPFAADAYLSFGAACLAPVRALSTPLADYRMQPGGQYLRRMLSPEGLRRQLEFQEVVAGHFGLGEAARRNSLFARNRYASAMYEGTGRRRLREFRDLEVAVLTDPFFSPRQKALLGGFWLTTLVAGPRRFPALWEWFQRRQTGWHRIAAQAERSGATQ</sequence>
<dbReference type="CDD" id="cd00761">
    <property type="entry name" value="Glyco_tranf_GTA_type"/>
    <property type="match status" value="1"/>
</dbReference>
<evidence type="ECO:0000313" key="2">
    <source>
        <dbReference type="EMBL" id="PPK97236.1"/>
    </source>
</evidence>
<reference evidence="2 3" key="1">
    <citation type="submission" date="2018-02" db="EMBL/GenBank/DDBJ databases">
        <title>Genomic Encyclopedia of Archaeal and Bacterial Type Strains, Phase II (KMG-II): from individual species to whole genera.</title>
        <authorList>
            <person name="Goeker M."/>
        </authorList>
    </citation>
    <scope>NUCLEOTIDE SEQUENCE [LARGE SCALE GENOMIC DNA]</scope>
    <source>
        <strain evidence="2 3">DSM 22857</strain>
    </source>
</reference>
<proteinExistence type="predicted"/>
<organism evidence="2 3">
    <name type="scientific">Kineococcus xinjiangensis</name>
    <dbReference type="NCBI Taxonomy" id="512762"/>
    <lineage>
        <taxon>Bacteria</taxon>
        <taxon>Bacillati</taxon>
        <taxon>Actinomycetota</taxon>
        <taxon>Actinomycetes</taxon>
        <taxon>Kineosporiales</taxon>
        <taxon>Kineosporiaceae</taxon>
        <taxon>Kineococcus</taxon>
    </lineage>
</organism>
<name>A0A2S6IT62_9ACTN</name>
<dbReference type="Pfam" id="PF00535">
    <property type="entry name" value="Glycos_transf_2"/>
    <property type="match status" value="1"/>
</dbReference>
<dbReference type="Gene3D" id="3.90.550.10">
    <property type="entry name" value="Spore Coat Polysaccharide Biosynthesis Protein SpsA, Chain A"/>
    <property type="match status" value="1"/>
</dbReference>
<dbReference type="OrthoDB" id="9788101at2"/>
<feature type="domain" description="Glycosyltransferase 2-like" evidence="1">
    <location>
        <begin position="9"/>
        <end position="118"/>
    </location>
</feature>
<dbReference type="PANTHER" id="PTHR43685">
    <property type="entry name" value="GLYCOSYLTRANSFERASE"/>
    <property type="match status" value="1"/>
</dbReference>
<protein>
    <submittedName>
        <fullName evidence="2">Glycosyl transferase family 2</fullName>
    </submittedName>
</protein>
<evidence type="ECO:0000259" key="1">
    <source>
        <dbReference type="Pfam" id="PF00535"/>
    </source>
</evidence>
<evidence type="ECO:0000313" key="3">
    <source>
        <dbReference type="Proteomes" id="UP000239485"/>
    </source>
</evidence>
<comment type="caution">
    <text evidence="2">The sequence shown here is derived from an EMBL/GenBank/DDBJ whole genome shotgun (WGS) entry which is preliminary data.</text>
</comment>
<dbReference type="EMBL" id="PTJD01000004">
    <property type="protein sequence ID" value="PPK97236.1"/>
    <property type="molecule type" value="Genomic_DNA"/>
</dbReference>
<gene>
    <name evidence="2" type="ORF">CLV92_10452</name>
</gene>
<keyword evidence="3" id="KW-1185">Reference proteome</keyword>